<proteinExistence type="predicted"/>
<dbReference type="PANTHER" id="PTHR34322:SF2">
    <property type="entry name" value="TRANSPOSASE IS200-LIKE DOMAIN-CONTAINING PROTEIN"/>
    <property type="match status" value="1"/>
</dbReference>
<dbReference type="SMART" id="SM01321">
    <property type="entry name" value="Y1_Tnp"/>
    <property type="match status" value="1"/>
</dbReference>
<reference evidence="2 3" key="1">
    <citation type="journal article" date="2015" name="Nature">
        <title>rRNA introns, odd ribosomes, and small enigmatic genomes across a large radiation of phyla.</title>
        <authorList>
            <person name="Brown C.T."/>
            <person name="Hug L.A."/>
            <person name="Thomas B.C."/>
            <person name="Sharon I."/>
            <person name="Castelle C.J."/>
            <person name="Singh A."/>
            <person name="Wilkins M.J."/>
            <person name="Williams K.H."/>
            <person name="Banfield J.F."/>
        </authorList>
    </citation>
    <scope>NUCLEOTIDE SEQUENCE [LARGE SCALE GENOMIC DNA]</scope>
</reference>
<evidence type="ECO:0000259" key="1">
    <source>
        <dbReference type="SMART" id="SM01321"/>
    </source>
</evidence>
<dbReference type="EMBL" id="LCRN01000028">
    <property type="protein sequence ID" value="KKW36109.1"/>
    <property type="molecule type" value="Genomic_DNA"/>
</dbReference>
<comment type="caution">
    <text evidence="2">The sequence shown here is derived from an EMBL/GenBank/DDBJ whole genome shotgun (WGS) entry which is preliminary data.</text>
</comment>
<sequence length="291" mass="33615">MARPLRVEFNGALYHVTARGNARQKIFFNDGDRRAFLKNLAYCLTLHNVILHAYCLMGNHYHLFVETPDGNLSDFMRDVNGNYSQWFNFVHKRVGHLFQGRYKAFVIDGDSYLFEIARYIVLNPVRAGLVAHPRDWKWSSYNATAGHIKTPDWLTADWILATFSKNRKEAQRQYRLHVKEGINGDSPFDNIREGVILGDQQFIDWIWSTQTNGSEEIKEIPRAERIVGRPSLETLFEDTRNKAERNAAICIARKRCGYALSDIARHLRVDASTVGKIARGKYHEKKSVVRT</sequence>
<evidence type="ECO:0000313" key="3">
    <source>
        <dbReference type="Proteomes" id="UP000033865"/>
    </source>
</evidence>
<organism evidence="2 3">
    <name type="scientific">Candidatus Uhrbacteria bacterium GW2011_GWC2_53_7</name>
    <dbReference type="NCBI Taxonomy" id="1618986"/>
    <lineage>
        <taxon>Bacteria</taxon>
        <taxon>Candidatus Uhriibacteriota</taxon>
    </lineage>
</organism>
<feature type="domain" description="Transposase IS200-like" evidence="1">
    <location>
        <begin position="9"/>
        <end position="123"/>
    </location>
</feature>
<protein>
    <recommendedName>
        <fullName evidence="1">Transposase IS200-like domain-containing protein</fullName>
    </recommendedName>
</protein>
<dbReference type="InterPro" id="IPR002686">
    <property type="entry name" value="Transposase_17"/>
</dbReference>
<dbReference type="PATRIC" id="fig|1618986.3.peg.337"/>
<dbReference type="InterPro" id="IPR036515">
    <property type="entry name" value="Transposase_17_sf"/>
</dbReference>
<dbReference type="PANTHER" id="PTHR34322">
    <property type="entry name" value="TRANSPOSASE, Y1_TNP DOMAIN-CONTAINING"/>
    <property type="match status" value="1"/>
</dbReference>
<gene>
    <name evidence="2" type="ORF">UY82_C0028G0002</name>
</gene>
<dbReference type="GO" id="GO:0006313">
    <property type="term" value="P:DNA transposition"/>
    <property type="evidence" value="ECO:0007669"/>
    <property type="project" value="InterPro"/>
</dbReference>
<evidence type="ECO:0000313" key="2">
    <source>
        <dbReference type="EMBL" id="KKW36109.1"/>
    </source>
</evidence>
<dbReference type="Proteomes" id="UP000033865">
    <property type="component" value="Unassembled WGS sequence"/>
</dbReference>
<dbReference type="Gene3D" id="3.30.70.1290">
    <property type="entry name" value="Transposase IS200-like"/>
    <property type="match status" value="1"/>
</dbReference>
<dbReference type="NCBIfam" id="NF047646">
    <property type="entry name" value="REP_Tyr_transpos"/>
    <property type="match status" value="1"/>
</dbReference>
<name>A0A0G2ATI2_9BACT</name>
<dbReference type="GO" id="GO:0004803">
    <property type="term" value="F:transposase activity"/>
    <property type="evidence" value="ECO:0007669"/>
    <property type="project" value="InterPro"/>
</dbReference>
<dbReference type="Pfam" id="PF01797">
    <property type="entry name" value="Y1_Tnp"/>
    <property type="match status" value="1"/>
</dbReference>
<dbReference type="GO" id="GO:0003677">
    <property type="term" value="F:DNA binding"/>
    <property type="evidence" value="ECO:0007669"/>
    <property type="project" value="InterPro"/>
</dbReference>
<dbReference type="SUPFAM" id="SSF143422">
    <property type="entry name" value="Transposase IS200-like"/>
    <property type="match status" value="1"/>
</dbReference>
<dbReference type="AlphaFoldDB" id="A0A0G2ATI2"/>
<accession>A0A0G2ATI2</accession>